<protein>
    <submittedName>
        <fullName evidence="1">Uncharacterized protein</fullName>
    </submittedName>
</protein>
<dbReference type="AlphaFoldDB" id="A0A1F6YPX1"/>
<evidence type="ECO:0000313" key="1">
    <source>
        <dbReference type="EMBL" id="OGJ08388.1"/>
    </source>
</evidence>
<dbReference type="EMBL" id="MFVZ01000004">
    <property type="protein sequence ID" value="OGJ08388.1"/>
    <property type="molecule type" value="Genomic_DNA"/>
</dbReference>
<accession>A0A1F6YPX1</accession>
<proteinExistence type="predicted"/>
<organism evidence="1 2">
    <name type="scientific">Candidatus Nomurabacteria bacterium RIFOXYA2_FULL_42_12</name>
    <dbReference type="NCBI Taxonomy" id="1801801"/>
    <lineage>
        <taxon>Bacteria</taxon>
        <taxon>Candidatus Nomuraibacteriota</taxon>
    </lineage>
</organism>
<comment type="caution">
    <text evidence="1">The sequence shown here is derived from an EMBL/GenBank/DDBJ whole genome shotgun (WGS) entry which is preliminary data.</text>
</comment>
<gene>
    <name evidence="1" type="ORF">A2225_01490</name>
</gene>
<sequence>MNNNENQGLVYSNALIGDLVNMDTDGDGVLDWEESLWGTDPTKRNTNDDGTSDFVEIEKLKAAQGISEPTWSEQNNENLTETDKFSREFFSTVVALNQAGVIDAATVDKLGSTLADEVSNSVPRKVFAIKDFKTSGDDKNSIQIYGNALASIFNKHAININAGDILEEAITEDGEIDVEVLNKLDPIIKNFNGIINEMSKINVPPYFLSVHLQTINGLEKIAENLADIKLIDKDPLAAMSAMSQYPKNNEELQSYIDTLNQKGVEKLGN</sequence>
<dbReference type="Proteomes" id="UP000178138">
    <property type="component" value="Unassembled WGS sequence"/>
</dbReference>
<reference evidence="1 2" key="1">
    <citation type="journal article" date="2016" name="Nat. Commun.">
        <title>Thousands of microbial genomes shed light on interconnected biogeochemical processes in an aquifer system.</title>
        <authorList>
            <person name="Anantharaman K."/>
            <person name="Brown C.T."/>
            <person name="Hug L.A."/>
            <person name="Sharon I."/>
            <person name="Castelle C.J."/>
            <person name="Probst A.J."/>
            <person name="Thomas B.C."/>
            <person name="Singh A."/>
            <person name="Wilkins M.J."/>
            <person name="Karaoz U."/>
            <person name="Brodie E.L."/>
            <person name="Williams K.H."/>
            <person name="Hubbard S.S."/>
            <person name="Banfield J.F."/>
        </authorList>
    </citation>
    <scope>NUCLEOTIDE SEQUENCE [LARGE SCALE GENOMIC DNA]</scope>
</reference>
<name>A0A1F6YPX1_9BACT</name>
<evidence type="ECO:0000313" key="2">
    <source>
        <dbReference type="Proteomes" id="UP000178138"/>
    </source>
</evidence>